<proteinExistence type="predicted"/>
<accession>V4TK78</accession>
<feature type="chain" id="PRO_5004728351" evidence="1">
    <location>
        <begin position="28"/>
        <end position="103"/>
    </location>
</feature>
<dbReference type="InParanoid" id="V4TK78"/>
<dbReference type="AlphaFoldDB" id="V4TK78"/>
<keyword evidence="1" id="KW-0732">Signal</keyword>
<evidence type="ECO:0000313" key="2">
    <source>
        <dbReference type="EMBL" id="ESR60853.1"/>
    </source>
</evidence>
<evidence type="ECO:0000313" key="3">
    <source>
        <dbReference type="Proteomes" id="UP000030687"/>
    </source>
</evidence>
<gene>
    <name evidence="2" type="ORF">CICLE_v10017273mg</name>
</gene>
<keyword evidence="3" id="KW-1185">Reference proteome</keyword>
<dbReference type="Gramene" id="ESR60853">
    <property type="protein sequence ID" value="ESR60853"/>
    <property type="gene ID" value="CICLE_v10017273mg"/>
</dbReference>
<evidence type="ECO:0000256" key="1">
    <source>
        <dbReference type="SAM" id="SignalP"/>
    </source>
</evidence>
<dbReference type="KEGG" id="cic:CICLE_v10017273mg"/>
<dbReference type="Proteomes" id="UP000030687">
    <property type="component" value="Unassembled WGS sequence"/>
</dbReference>
<reference evidence="2 3" key="1">
    <citation type="submission" date="2013-10" db="EMBL/GenBank/DDBJ databases">
        <authorList>
            <consortium name="International Citrus Genome Consortium"/>
            <person name="Jenkins J."/>
            <person name="Schmutz J."/>
            <person name="Prochnik S."/>
            <person name="Rokhsar D."/>
            <person name="Gmitter F."/>
            <person name="Ollitrault P."/>
            <person name="Machado M."/>
            <person name="Talon M."/>
            <person name="Wincker P."/>
            <person name="Jaillon O."/>
            <person name="Morgante M."/>
        </authorList>
    </citation>
    <scope>NUCLEOTIDE SEQUENCE</scope>
    <source>
        <strain evidence="3">cv. Clemenules</strain>
    </source>
</reference>
<protein>
    <submittedName>
        <fullName evidence="2">Uncharacterized protein</fullName>
    </submittedName>
</protein>
<feature type="signal peptide" evidence="1">
    <location>
        <begin position="1"/>
        <end position="27"/>
    </location>
</feature>
<organism evidence="2 3">
    <name type="scientific">Citrus clementina</name>
    <name type="common">Clementine</name>
    <name type="synonym">Citrus deliciosa x Citrus sinensis</name>
    <dbReference type="NCBI Taxonomy" id="85681"/>
    <lineage>
        <taxon>Eukaryota</taxon>
        <taxon>Viridiplantae</taxon>
        <taxon>Streptophyta</taxon>
        <taxon>Embryophyta</taxon>
        <taxon>Tracheophyta</taxon>
        <taxon>Spermatophyta</taxon>
        <taxon>Magnoliopsida</taxon>
        <taxon>eudicotyledons</taxon>
        <taxon>Gunneridae</taxon>
        <taxon>Pentapetalae</taxon>
        <taxon>rosids</taxon>
        <taxon>malvids</taxon>
        <taxon>Sapindales</taxon>
        <taxon>Rutaceae</taxon>
        <taxon>Aurantioideae</taxon>
        <taxon>Citrus</taxon>
    </lineage>
</organism>
<dbReference type="EMBL" id="KI536312">
    <property type="protein sequence ID" value="ESR60853.1"/>
    <property type="molecule type" value="Genomic_DNA"/>
</dbReference>
<name>V4TK78_CITCL</name>
<sequence length="103" mass="11264">MYGLTAFSEVASFLLLLFSSLLGVLQGLKQVDGRAFQALQAEPNKFTQTLQFLFLSTAPDPAAAKNSSLRSVGFLQDPIHYTISDNYVGEVFQSSDSQLSVLR</sequence>